<organism evidence="2 3">
    <name type="scientific">Clostridium intestinale</name>
    <dbReference type="NCBI Taxonomy" id="36845"/>
    <lineage>
        <taxon>Bacteria</taxon>
        <taxon>Bacillati</taxon>
        <taxon>Bacillota</taxon>
        <taxon>Clostridia</taxon>
        <taxon>Eubacteriales</taxon>
        <taxon>Clostridiaceae</taxon>
        <taxon>Clostridium</taxon>
    </lineage>
</organism>
<name>A0A7D6VTD5_9CLOT</name>
<keyword evidence="1" id="KW-0812">Transmembrane</keyword>
<dbReference type="KEGG" id="cint:HZF06_10275"/>
<dbReference type="Proteomes" id="UP000512286">
    <property type="component" value="Chromosome"/>
</dbReference>
<evidence type="ECO:0000313" key="3">
    <source>
        <dbReference type="Proteomes" id="UP000512286"/>
    </source>
</evidence>
<reference evidence="2 3" key="1">
    <citation type="submission" date="2020-07" db="EMBL/GenBank/DDBJ databases">
        <title>Electron transfer.</title>
        <authorList>
            <person name="Huang L."/>
            <person name="Liu X."/>
            <person name="Zhou S."/>
        </authorList>
    </citation>
    <scope>NUCLEOTIDE SEQUENCE [LARGE SCALE GENOMIC DNA]</scope>
    <source>
        <strain evidence="2 3">Lx1</strain>
    </source>
</reference>
<feature type="transmembrane region" description="Helical" evidence="1">
    <location>
        <begin position="188"/>
        <end position="209"/>
    </location>
</feature>
<protein>
    <submittedName>
        <fullName evidence="2">Uncharacterized protein</fullName>
    </submittedName>
</protein>
<dbReference type="EMBL" id="CP059378">
    <property type="protein sequence ID" value="QLY81946.1"/>
    <property type="molecule type" value="Genomic_DNA"/>
</dbReference>
<evidence type="ECO:0000313" key="2">
    <source>
        <dbReference type="EMBL" id="QLY81946.1"/>
    </source>
</evidence>
<proteinExistence type="predicted"/>
<sequence>MAKHRKLLIKPKVAISELLDIILKLFAIVSAFTYLVGFIYGVGCTSVLKYDTFSDASYFLHPFSQSFIIFHGIFIVSSISFVCFGALLFKMLLTELDKYLLKLKQKKILKIYTICKAIINPLISFLSLIFIILSPNIFVLTNQYLNIDLTPHYKIVIIFTIITFIIILNILIHKAKIVFNKNFDLSKRLIIIIISIEFFTFILIDVFTFSKFNFINSINNFTYNKSNIKLVKVFSDENSYAYYYPLDISENFFIGIDPSKSKSVIISRDKIAKFQSEDIPVREAIIKYSTDEKMINYLNTKKSRNTIEDFKAALLVVDSYYKCRTIPDQYNPDLFLSIISDNYNKRLLYPSKDILKSFWEKNNEYRNKDINDFIGNDLSVPFEECILGNSNTSDDDIYALNIYSFECWKDTYNETIKFQLIKNELTNKWEINDIVDSVFVDLSSN</sequence>
<dbReference type="RefSeq" id="WP_181603441.1">
    <property type="nucleotide sequence ID" value="NZ_CP059378.1"/>
</dbReference>
<feature type="transmembrane region" description="Helical" evidence="1">
    <location>
        <begin position="153"/>
        <end position="172"/>
    </location>
</feature>
<feature type="transmembrane region" description="Helical" evidence="1">
    <location>
        <begin position="114"/>
        <end position="133"/>
    </location>
</feature>
<keyword evidence="1" id="KW-1133">Transmembrane helix</keyword>
<accession>A0A7D6VTD5</accession>
<feature type="transmembrane region" description="Helical" evidence="1">
    <location>
        <begin position="68"/>
        <end position="93"/>
    </location>
</feature>
<evidence type="ECO:0000256" key="1">
    <source>
        <dbReference type="SAM" id="Phobius"/>
    </source>
</evidence>
<feature type="transmembrane region" description="Helical" evidence="1">
    <location>
        <begin position="21"/>
        <end position="48"/>
    </location>
</feature>
<dbReference type="AlphaFoldDB" id="A0A7D6VTD5"/>
<keyword evidence="1" id="KW-0472">Membrane</keyword>
<gene>
    <name evidence="2" type="ORF">HZF06_10275</name>
</gene>